<dbReference type="EMBL" id="RCDD01000001">
    <property type="protein sequence ID" value="RLK61897.1"/>
    <property type="molecule type" value="Genomic_DNA"/>
</dbReference>
<dbReference type="OrthoDB" id="8418678at2"/>
<accession>A0A421BC33</accession>
<feature type="compositionally biased region" description="Basic and acidic residues" evidence="1">
    <location>
        <begin position="77"/>
        <end position="98"/>
    </location>
</feature>
<proteinExistence type="predicted"/>
<dbReference type="Proteomes" id="UP000282454">
    <property type="component" value="Unassembled WGS sequence"/>
</dbReference>
<organism evidence="2 3">
    <name type="scientific">Actinokineospora cianjurensis</name>
    <dbReference type="NCBI Taxonomy" id="585224"/>
    <lineage>
        <taxon>Bacteria</taxon>
        <taxon>Bacillati</taxon>
        <taxon>Actinomycetota</taxon>
        <taxon>Actinomycetes</taxon>
        <taxon>Pseudonocardiales</taxon>
        <taxon>Pseudonocardiaceae</taxon>
        <taxon>Actinokineospora</taxon>
    </lineage>
</organism>
<comment type="caution">
    <text evidence="2">The sequence shown here is derived from an EMBL/GenBank/DDBJ whole genome shotgun (WGS) entry which is preliminary data.</text>
</comment>
<protein>
    <submittedName>
        <fullName evidence="2">Uncharacterized protein</fullName>
    </submittedName>
</protein>
<sequence>MTSRIELDLPYPGDTLPLGDLERFVDHARQAGADSATPLIVVGADQDDSMTIGLRIEFESTRQDLIRLLDEIDSNDGDPHAQRRATRELREHLTKSTG</sequence>
<evidence type="ECO:0000313" key="2">
    <source>
        <dbReference type="EMBL" id="RLK61897.1"/>
    </source>
</evidence>
<name>A0A421BC33_9PSEU</name>
<feature type="region of interest" description="Disordered" evidence="1">
    <location>
        <begin position="72"/>
        <end position="98"/>
    </location>
</feature>
<keyword evidence="3" id="KW-1185">Reference proteome</keyword>
<evidence type="ECO:0000313" key="3">
    <source>
        <dbReference type="Proteomes" id="UP000282454"/>
    </source>
</evidence>
<gene>
    <name evidence="2" type="ORF">CLV68_2442</name>
</gene>
<dbReference type="RefSeq" id="WP_121390467.1">
    <property type="nucleotide sequence ID" value="NZ_RCDD01000001.1"/>
</dbReference>
<dbReference type="AlphaFoldDB" id="A0A421BC33"/>
<evidence type="ECO:0000256" key="1">
    <source>
        <dbReference type="SAM" id="MobiDB-lite"/>
    </source>
</evidence>
<reference evidence="2 3" key="1">
    <citation type="submission" date="2018-10" db="EMBL/GenBank/DDBJ databases">
        <title>Genomic Encyclopedia of Archaeal and Bacterial Type Strains, Phase II (KMG-II): from individual species to whole genera.</title>
        <authorList>
            <person name="Goeker M."/>
        </authorList>
    </citation>
    <scope>NUCLEOTIDE SEQUENCE [LARGE SCALE GENOMIC DNA]</scope>
    <source>
        <strain evidence="2 3">DSM 45657</strain>
    </source>
</reference>